<evidence type="ECO:0000256" key="5">
    <source>
        <dbReference type="ARBA" id="ARBA00022840"/>
    </source>
</evidence>
<gene>
    <name evidence="7" type="ORF">OCOJLMKI_4887</name>
</gene>
<dbReference type="InterPro" id="IPR027417">
    <property type="entry name" value="P-loop_NTPase"/>
</dbReference>
<keyword evidence="5" id="KW-0067">ATP-binding</keyword>
<reference evidence="7" key="2">
    <citation type="submission" date="2021-08" db="EMBL/GenBank/DDBJ databases">
        <authorList>
            <person name="Tani A."/>
            <person name="Ola A."/>
            <person name="Ogura Y."/>
            <person name="Katsura K."/>
            <person name="Hayashi T."/>
        </authorList>
    </citation>
    <scope>NUCLEOTIDE SEQUENCE</scope>
    <source>
        <strain evidence="7">DSM 19015</strain>
    </source>
</reference>
<accession>A0ABQ4S594</accession>
<dbReference type="Gene3D" id="3.30.200.20">
    <property type="entry name" value="Phosphorylase Kinase, domain 1"/>
    <property type="match status" value="1"/>
</dbReference>
<dbReference type="InterPro" id="IPR011009">
    <property type="entry name" value="Kinase-like_dom_sf"/>
</dbReference>
<evidence type="ECO:0000256" key="3">
    <source>
        <dbReference type="ARBA" id="ARBA00022801"/>
    </source>
</evidence>
<proteinExistence type="inferred from homology"/>
<dbReference type="EMBL" id="BPQP01000099">
    <property type="protein sequence ID" value="GJD97654.1"/>
    <property type="molecule type" value="Genomic_DNA"/>
</dbReference>
<organism evidence="7 8">
    <name type="scientific">Methylobacterium iners</name>
    <dbReference type="NCBI Taxonomy" id="418707"/>
    <lineage>
        <taxon>Bacteria</taxon>
        <taxon>Pseudomonadati</taxon>
        <taxon>Pseudomonadota</taxon>
        <taxon>Alphaproteobacteria</taxon>
        <taxon>Hyphomicrobiales</taxon>
        <taxon>Methylobacteriaceae</taxon>
        <taxon>Methylobacterium</taxon>
    </lineage>
</organism>
<dbReference type="SUPFAM" id="SSF56112">
    <property type="entry name" value="Protein kinase-like (PK-like)"/>
    <property type="match status" value="1"/>
</dbReference>
<sequence>MADRSRRRRQGFLDRFRVDDGALRPPDRRTGQVGVYEGVGDEGQAVLIKVWPRFAKQDDRDIEAIWRHEIRQLHRMAGHPDAHEVIAKLHDAGEDKDGFYLVIDPGQRRPLAPILNNAPRGHRLRLPRSPQNRDLMWRNLRRIALALEALHSEGLLHRDLDAWSVLTAGGEEPDFQLTGFEWSMRLMSTAAAQKSALRKPAETASFRTDWHMFGRLAAQLIEADWSRVEQLEIAAFNVSDHLRANEVRLLRHLAGIEYLDRLDGEVVVERIDQIITELASDVAGRDIKLHLVLDLRSNSDLGRAIITQLGIDALSASTDILAQYVEADLAGTPLLLGVRRPQDRSMRLFLRGHDLLYRIGRYKPREGDETWEYGFCDSVEPRAPAPASLVGQIEIPFSMLDFMTRQEATTRFARSRGRVRSWEEVRAKLEEAEAPATDEELVHRALTLTLIIELLFAVAEAFPVAVASPPPGIDVDADEEVIFLTPRLDPDREALSEALDLRSPANRLVAALTDDAGRREGWTLTTGGSLGERSARDSDWKFDRVIRLPGRQPLFRFTGANRPDLSDELYLVPEDAVGRDAQLRRRLKALGALRGHAELLKVLTRPARELAQSHDAPLPDPALAGLDDSKRAALAQIIAILPLFLVQGPPGVGKTRLVRQLVSGRFVGDAAMRLLMSAQSNAAVDHLLSEVVPKLIQGQDDPLIVRCRSGREAEDRSDLTVPKVSRAILTDLVKSDLVQSARPKLRDELVQLEKNAIRDARPKAQTGGRSPAGVRNFEGVVMRAANLVFATTNSADLERLLEERSQFDWTIIEEAGKATGSELIAPQLLSHRRLMIGDHKQLPPFGSEQMVALLSKPESVVKALRRGAEYIGRSLRDETTETILDEIEDDEESAPALCARAIEAVTLFQSLIEAEFERNRTRPGVTFAARLNEQHRMHPVIAEMIAGAFYNDSTSPPLITHPEAAERFRTETCPIRSRDEQKLPSAPIVLVDMPAKQKSAGQVLGEQSPRWHNTVEREAVARVLEQLDAVPGDEAPTLAILSPYAQQVKRLGEQFDGEDALSPRHRGFRSPTGDDRFCYTVDSFQGSEADITIVSLVRNNDHSNIKSALGFLSDFRRMNVLLSRAKWRLILVGSFDFLDEVLKGARIAGKSEPVEFLGSLFDTFQTAEAGTIIRQPFAKLEGRS</sequence>
<dbReference type="CDD" id="cd18808">
    <property type="entry name" value="SF1_C_Upf1"/>
    <property type="match status" value="1"/>
</dbReference>
<feature type="domain" description="Protein kinase" evidence="6">
    <location>
        <begin position="1"/>
        <end position="275"/>
    </location>
</feature>
<keyword evidence="4" id="KW-0347">Helicase</keyword>
<dbReference type="SUPFAM" id="SSF52540">
    <property type="entry name" value="P-loop containing nucleoside triphosphate hydrolases"/>
    <property type="match status" value="1"/>
</dbReference>
<dbReference type="PROSITE" id="PS50011">
    <property type="entry name" value="PROTEIN_KINASE_DOM"/>
    <property type="match status" value="1"/>
</dbReference>
<dbReference type="InterPro" id="IPR050534">
    <property type="entry name" value="Coronavir_polyprotein_1ab"/>
</dbReference>
<dbReference type="InterPro" id="IPR047187">
    <property type="entry name" value="SF1_C_Upf1"/>
</dbReference>
<dbReference type="InterPro" id="IPR041677">
    <property type="entry name" value="DNA2/NAM7_AAA_11"/>
</dbReference>
<dbReference type="RefSeq" id="WP_238246710.1">
    <property type="nucleotide sequence ID" value="NZ_BPQP01000099.1"/>
</dbReference>
<dbReference type="Gene3D" id="1.10.510.10">
    <property type="entry name" value="Transferase(Phosphotransferase) domain 1"/>
    <property type="match status" value="1"/>
</dbReference>
<dbReference type="Pfam" id="PF13086">
    <property type="entry name" value="AAA_11"/>
    <property type="match status" value="1"/>
</dbReference>
<comment type="similarity">
    <text evidence="1">Belongs to the DNA2/NAM7 helicase family.</text>
</comment>
<evidence type="ECO:0000313" key="8">
    <source>
        <dbReference type="Proteomes" id="UP001055125"/>
    </source>
</evidence>
<dbReference type="InterPro" id="IPR000719">
    <property type="entry name" value="Prot_kinase_dom"/>
</dbReference>
<dbReference type="PANTHER" id="PTHR43788">
    <property type="entry name" value="DNA2/NAM7 HELICASE FAMILY MEMBER"/>
    <property type="match status" value="1"/>
</dbReference>
<keyword evidence="2" id="KW-0547">Nucleotide-binding</keyword>
<evidence type="ECO:0000256" key="4">
    <source>
        <dbReference type="ARBA" id="ARBA00022806"/>
    </source>
</evidence>
<comment type="caution">
    <text evidence="7">The sequence shown here is derived from an EMBL/GenBank/DDBJ whole genome shotgun (WGS) entry which is preliminary data.</text>
</comment>
<name>A0ABQ4S594_9HYPH</name>
<reference evidence="7" key="1">
    <citation type="journal article" date="2021" name="Front. Microbiol.">
        <title>Comprehensive Comparative Genomics and Phenotyping of Methylobacterium Species.</title>
        <authorList>
            <person name="Alessa O."/>
            <person name="Ogura Y."/>
            <person name="Fujitani Y."/>
            <person name="Takami H."/>
            <person name="Hayashi T."/>
            <person name="Sahin N."/>
            <person name="Tani A."/>
        </authorList>
    </citation>
    <scope>NUCLEOTIDE SEQUENCE</scope>
    <source>
        <strain evidence="7">DSM 19015</strain>
    </source>
</reference>
<dbReference type="Proteomes" id="UP001055125">
    <property type="component" value="Unassembled WGS sequence"/>
</dbReference>
<evidence type="ECO:0000256" key="1">
    <source>
        <dbReference type="ARBA" id="ARBA00007913"/>
    </source>
</evidence>
<keyword evidence="3" id="KW-0378">Hydrolase</keyword>
<dbReference type="PANTHER" id="PTHR43788:SF8">
    <property type="entry name" value="DNA-BINDING PROTEIN SMUBP-2"/>
    <property type="match status" value="1"/>
</dbReference>
<evidence type="ECO:0000256" key="2">
    <source>
        <dbReference type="ARBA" id="ARBA00022741"/>
    </source>
</evidence>
<evidence type="ECO:0000313" key="7">
    <source>
        <dbReference type="EMBL" id="GJD97654.1"/>
    </source>
</evidence>
<dbReference type="Gene3D" id="3.40.50.300">
    <property type="entry name" value="P-loop containing nucleotide triphosphate hydrolases"/>
    <property type="match status" value="2"/>
</dbReference>
<protein>
    <recommendedName>
        <fullName evidence="6">Protein kinase domain-containing protein</fullName>
    </recommendedName>
</protein>
<keyword evidence="8" id="KW-1185">Reference proteome</keyword>
<dbReference type="Pfam" id="PF13087">
    <property type="entry name" value="AAA_12"/>
    <property type="match status" value="1"/>
</dbReference>
<dbReference type="InterPro" id="IPR041679">
    <property type="entry name" value="DNA2/NAM7-like_C"/>
</dbReference>
<evidence type="ECO:0000259" key="6">
    <source>
        <dbReference type="PROSITE" id="PS50011"/>
    </source>
</evidence>